<comment type="caution">
    <text evidence="1">The sequence shown here is derived from an EMBL/GenBank/DDBJ whole genome shotgun (WGS) entry which is preliminary data.</text>
</comment>
<protein>
    <submittedName>
        <fullName evidence="1">Uncharacterized protein</fullName>
    </submittedName>
</protein>
<reference evidence="1" key="1">
    <citation type="journal article" date="2022" name="Int. J. Mol. Sci.">
        <title>Phenotypic and Genotypic Virulence Characterisation of Staphylococcus pettenkoferi Strains Isolated from Human Bloodstream and Diabetic Foot Infections.</title>
        <authorList>
            <person name="Magnan C."/>
            <person name="Ahmad-Mansour N."/>
            <person name="Pouget C."/>
            <person name="Morsli M."/>
            <person name="Huc-Brandt S."/>
            <person name="Pantel A."/>
            <person name="Dunyach-Remy C."/>
            <person name="Sotto A."/>
            <person name="Molle V."/>
            <person name="Lavigne J.-P."/>
        </authorList>
    </citation>
    <scope>NUCLEOTIDE SEQUENCE</scope>
    <source>
        <strain evidence="1">NSP012P</strain>
    </source>
</reference>
<keyword evidence="2" id="KW-1185">Reference proteome</keyword>
<dbReference type="Proteomes" id="UP001072952">
    <property type="component" value="Unassembled WGS sequence"/>
</dbReference>
<organism evidence="1 2">
    <name type="scientific">Staphylococcus pettenkoferi</name>
    <dbReference type="NCBI Taxonomy" id="170573"/>
    <lineage>
        <taxon>Bacteria</taxon>
        <taxon>Bacillati</taxon>
        <taxon>Bacillota</taxon>
        <taxon>Bacilli</taxon>
        <taxon>Bacillales</taxon>
        <taxon>Staphylococcaceae</taxon>
        <taxon>Staphylococcus</taxon>
    </lineage>
</organism>
<dbReference type="EMBL" id="JANSLD010000027">
    <property type="protein sequence ID" value="MCY1583281.1"/>
    <property type="molecule type" value="Genomic_DNA"/>
</dbReference>
<name>A0ABT4BKT4_9STAP</name>
<accession>A0ABT4BKT4</accession>
<proteinExistence type="predicted"/>
<sequence>MSNKELGNAQPLVNALLERCKELFKFNGEVAKQLFLNDSFNIADKVDISVNRKYFTEVIKYIPNQYVIEFHDDTKVSTSLRETTFNTITHANVFLNDEMILTVLVYDTINEEWLFRLDHNIRFPEKHIYFHSITWDVDYIKPEIVLMYELLDPIDYHQLPNYKKVIDALSYYQFVLLRVVVGDERIHQALISEKNAM</sequence>
<gene>
    <name evidence="1" type="ORF">NW133_07040</name>
</gene>
<dbReference type="RefSeq" id="WP_124226009.1">
    <property type="nucleotide sequence ID" value="NZ_JANSKR010000004.1"/>
</dbReference>
<evidence type="ECO:0000313" key="1">
    <source>
        <dbReference type="EMBL" id="MCY1583281.1"/>
    </source>
</evidence>
<reference evidence="1" key="2">
    <citation type="submission" date="2022-08" db="EMBL/GenBank/DDBJ databases">
        <authorList>
            <person name="Magnan C."/>
        </authorList>
    </citation>
    <scope>NUCLEOTIDE SEQUENCE</scope>
    <source>
        <strain evidence="1">NSP012P</strain>
    </source>
</reference>
<evidence type="ECO:0000313" key="2">
    <source>
        <dbReference type="Proteomes" id="UP001072952"/>
    </source>
</evidence>